<dbReference type="PANTHER" id="PTHR11487">
    <property type="entry name" value="THIOESTERASE"/>
    <property type="match status" value="1"/>
</dbReference>
<organism evidence="3 4">
    <name type="scientific">Streptomyces galbus</name>
    <dbReference type="NCBI Taxonomy" id="33898"/>
    <lineage>
        <taxon>Bacteria</taxon>
        <taxon>Bacillati</taxon>
        <taxon>Actinomycetota</taxon>
        <taxon>Actinomycetes</taxon>
        <taxon>Kitasatosporales</taxon>
        <taxon>Streptomycetaceae</taxon>
        <taxon>Streptomyces</taxon>
    </lineage>
</organism>
<sequence length="246" mass="26780">MTSGPATAASPWFVRPPSGAAHPARIFCFPFSGSGASAFSAWPAAIDGAEVCPVQFPGRESRMAEPHHGTYEHLADALAEALVPLLDRPFAFFGHCAGALPAFETVLRLADRGLPLPERLFVSGQPAPHRASRDRMLALTEAQLRVELESFLRGRGIEPRPDMVDMGLAVLLRDHAAAGAYRRTEPVALPCPVVVLHWRDDPDVHPDDLAAWRPYAESVDVRVVDGGHYDFMHAPDALLRALGSWR</sequence>
<dbReference type="PANTHER" id="PTHR11487:SF0">
    <property type="entry name" value="S-ACYL FATTY ACID SYNTHASE THIOESTERASE, MEDIUM CHAIN"/>
    <property type="match status" value="1"/>
</dbReference>
<protein>
    <submittedName>
        <fullName evidence="3">Thioesterase</fullName>
    </submittedName>
</protein>
<dbReference type="InterPro" id="IPR029058">
    <property type="entry name" value="AB_hydrolase_fold"/>
</dbReference>
<evidence type="ECO:0000313" key="3">
    <source>
        <dbReference type="EMBL" id="NKQ25933.1"/>
    </source>
</evidence>
<dbReference type="EMBL" id="JAAXMD010000136">
    <property type="protein sequence ID" value="NKQ25933.1"/>
    <property type="molecule type" value="Genomic_DNA"/>
</dbReference>
<reference evidence="3 4" key="1">
    <citation type="submission" date="2020-04" db="EMBL/GenBank/DDBJ databases">
        <title>Genome sequence of Streptomyces galbus strain I339.</title>
        <authorList>
            <person name="Silva E.A.N."/>
            <person name="Merces M."/>
            <person name="Castelo Branco A.P.O.T."/>
            <person name="Vasconcelos P.C."/>
            <person name="Costa N.P."/>
            <person name="Marinho G.C.S."/>
            <person name="Oliveira C.J.B."/>
            <person name="Araujo D."/>
            <person name="Rodrigues Junior V.S."/>
            <person name="Almeida R."/>
            <person name="Silva Filho U.R."/>
            <person name="Andrade A.S.A."/>
            <person name="Cibulski S.P."/>
        </authorList>
    </citation>
    <scope>NUCLEOTIDE SEQUENCE [LARGE SCALE GENOMIC DNA]</scope>
    <source>
        <strain evidence="3 4">I339</strain>
    </source>
</reference>
<evidence type="ECO:0000256" key="1">
    <source>
        <dbReference type="ARBA" id="ARBA00007169"/>
    </source>
</evidence>
<evidence type="ECO:0000259" key="2">
    <source>
        <dbReference type="Pfam" id="PF00975"/>
    </source>
</evidence>
<gene>
    <name evidence="3" type="ORF">HF200_16180</name>
</gene>
<keyword evidence="4" id="KW-1185">Reference proteome</keyword>
<dbReference type="InterPro" id="IPR012223">
    <property type="entry name" value="TEII"/>
</dbReference>
<dbReference type="Pfam" id="PF00975">
    <property type="entry name" value="Thioesterase"/>
    <property type="match status" value="1"/>
</dbReference>
<evidence type="ECO:0000313" key="4">
    <source>
        <dbReference type="Proteomes" id="UP000744032"/>
    </source>
</evidence>
<comment type="similarity">
    <text evidence="1">Belongs to the thioesterase family.</text>
</comment>
<dbReference type="RefSeq" id="WP_168374135.1">
    <property type="nucleotide sequence ID" value="NZ_JAAXMD010000136.1"/>
</dbReference>
<name>A0ABX1IJX9_STRGB</name>
<accession>A0ABX1IJX9</accession>
<dbReference type="SUPFAM" id="SSF53474">
    <property type="entry name" value="alpha/beta-Hydrolases"/>
    <property type="match status" value="1"/>
</dbReference>
<proteinExistence type="inferred from homology"/>
<dbReference type="Gene3D" id="3.40.50.1820">
    <property type="entry name" value="alpha/beta hydrolase"/>
    <property type="match status" value="1"/>
</dbReference>
<comment type="caution">
    <text evidence="3">The sequence shown here is derived from an EMBL/GenBank/DDBJ whole genome shotgun (WGS) entry which is preliminary data.</text>
</comment>
<dbReference type="InterPro" id="IPR001031">
    <property type="entry name" value="Thioesterase"/>
</dbReference>
<feature type="domain" description="Thioesterase" evidence="2">
    <location>
        <begin position="25"/>
        <end position="243"/>
    </location>
</feature>
<dbReference type="Proteomes" id="UP000744032">
    <property type="component" value="Unassembled WGS sequence"/>
</dbReference>